<evidence type="ECO:0000259" key="3">
    <source>
        <dbReference type="SMART" id="SM00331"/>
    </source>
</evidence>
<reference evidence="4 5" key="1">
    <citation type="submission" date="2024-06" db="EMBL/GenBank/DDBJ databases">
        <title>The Natural Products Discovery Center: Release of the First 8490 Sequenced Strains for Exploring Actinobacteria Biosynthetic Diversity.</title>
        <authorList>
            <person name="Kalkreuter E."/>
            <person name="Kautsar S.A."/>
            <person name="Yang D."/>
            <person name="Bader C.D."/>
            <person name="Teijaro C.N."/>
            <person name="Fluegel L."/>
            <person name="Davis C.M."/>
            <person name="Simpson J.R."/>
            <person name="Lauterbach L."/>
            <person name="Steele A.D."/>
            <person name="Gui C."/>
            <person name="Meng S."/>
            <person name="Li G."/>
            <person name="Viehrig K."/>
            <person name="Ye F."/>
            <person name="Su P."/>
            <person name="Kiefer A.F."/>
            <person name="Nichols A."/>
            <person name="Cepeda A.J."/>
            <person name="Yan W."/>
            <person name="Fan B."/>
            <person name="Jiang Y."/>
            <person name="Adhikari A."/>
            <person name="Zheng C.-J."/>
            <person name="Schuster L."/>
            <person name="Cowan T.M."/>
            <person name="Smanski M.J."/>
            <person name="Chevrette M.G."/>
            <person name="De Carvalho L.P.S."/>
            <person name="Shen B."/>
        </authorList>
    </citation>
    <scope>NUCLEOTIDE SEQUENCE [LARGE SCALE GENOMIC DNA]</scope>
    <source>
        <strain evidence="4 5">NPDC001694</strain>
    </source>
</reference>
<keyword evidence="1 4" id="KW-0378">Hydrolase</keyword>
<dbReference type="InterPro" id="IPR001932">
    <property type="entry name" value="PPM-type_phosphatase-like_dom"/>
</dbReference>
<keyword evidence="5" id="KW-1185">Reference proteome</keyword>
<evidence type="ECO:0000313" key="4">
    <source>
        <dbReference type="EMBL" id="MER6274391.1"/>
    </source>
</evidence>
<dbReference type="PANTHER" id="PTHR43156">
    <property type="entry name" value="STAGE II SPORULATION PROTEIN E-RELATED"/>
    <property type="match status" value="1"/>
</dbReference>
<dbReference type="Proteomes" id="UP001490365">
    <property type="component" value="Unassembled WGS sequence"/>
</dbReference>
<evidence type="ECO:0000313" key="5">
    <source>
        <dbReference type="Proteomes" id="UP001490365"/>
    </source>
</evidence>
<dbReference type="RefSeq" id="WP_351962605.1">
    <property type="nucleotide sequence ID" value="NZ_JBEOZM010000052.1"/>
</dbReference>
<gene>
    <name evidence="4" type="ORF">ABT211_45245</name>
</gene>
<dbReference type="InterPro" id="IPR036457">
    <property type="entry name" value="PPM-type-like_dom_sf"/>
</dbReference>
<dbReference type="Pfam" id="PF07228">
    <property type="entry name" value="SpoIIE"/>
    <property type="match status" value="1"/>
</dbReference>
<name>A0ABV1TWG8_9ACTN</name>
<dbReference type="InterPro" id="IPR052016">
    <property type="entry name" value="Bact_Sigma-Reg"/>
</dbReference>
<protein>
    <submittedName>
        <fullName evidence="4">PP2C family protein-serine/threonine phosphatase</fullName>
        <ecNumber evidence="4">3.1.3.16</ecNumber>
    </submittedName>
</protein>
<feature type="region of interest" description="Disordered" evidence="2">
    <location>
        <begin position="1"/>
        <end position="20"/>
    </location>
</feature>
<accession>A0ABV1TWG8</accession>
<evidence type="ECO:0000256" key="2">
    <source>
        <dbReference type="SAM" id="MobiDB-lite"/>
    </source>
</evidence>
<proteinExistence type="predicted"/>
<dbReference type="EC" id="3.1.3.16" evidence="4"/>
<feature type="domain" description="PPM-type phosphatase" evidence="3">
    <location>
        <begin position="14"/>
        <end position="196"/>
    </location>
</feature>
<organism evidence="4 5">
    <name type="scientific">Streptomyces sp. 900105755</name>
    <dbReference type="NCBI Taxonomy" id="3154389"/>
    <lineage>
        <taxon>Bacteria</taxon>
        <taxon>Bacillati</taxon>
        <taxon>Actinomycetota</taxon>
        <taxon>Actinomycetes</taxon>
        <taxon>Kitasatosporales</taxon>
        <taxon>Streptomycetaceae</taxon>
        <taxon>Streptomyces</taxon>
    </lineage>
</organism>
<dbReference type="GO" id="GO:0004722">
    <property type="term" value="F:protein serine/threonine phosphatase activity"/>
    <property type="evidence" value="ECO:0007669"/>
    <property type="project" value="UniProtKB-EC"/>
</dbReference>
<sequence>MVLTFSEPAHGASRRRQELPTVRRGVKPFASLPLSGDLSQSRSVLTVAGLLILTITLIDPSGLVLCCRGLIAEIPDDRPLVRSVTCGHPPPLLLRANDVVPLEAGYPAPPLGLGALTQSTYHLDTFSLHATGMLLLYTDGALEARNADGAFYPLAKRLSPHNYRHPAALLDRLRNDLLNHVGGRLGDDAALIAIERHPVGIHHTSEPSVGGQTGWPPYAPLAAGSWTPVARERQQMR</sequence>
<dbReference type="Gene3D" id="3.60.40.10">
    <property type="entry name" value="PPM-type phosphatase domain"/>
    <property type="match status" value="1"/>
</dbReference>
<dbReference type="EMBL" id="JBEOZM010000052">
    <property type="protein sequence ID" value="MER6274391.1"/>
    <property type="molecule type" value="Genomic_DNA"/>
</dbReference>
<evidence type="ECO:0000256" key="1">
    <source>
        <dbReference type="ARBA" id="ARBA00022801"/>
    </source>
</evidence>
<comment type="caution">
    <text evidence="4">The sequence shown here is derived from an EMBL/GenBank/DDBJ whole genome shotgun (WGS) entry which is preliminary data.</text>
</comment>
<dbReference type="PANTHER" id="PTHR43156:SF2">
    <property type="entry name" value="STAGE II SPORULATION PROTEIN E"/>
    <property type="match status" value="1"/>
</dbReference>
<dbReference type="SMART" id="SM00331">
    <property type="entry name" value="PP2C_SIG"/>
    <property type="match status" value="1"/>
</dbReference>